<keyword evidence="1" id="KW-0479">Metal-binding</keyword>
<name>A0A914QCG3_9BILA</name>
<keyword evidence="1" id="KW-0863">Zinc-finger</keyword>
<accession>A0A914QCG3</accession>
<evidence type="ECO:0000313" key="4">
    <source>
        <dbReference type="WBParaSite" id="PDA_v2.g28957.t1"/>
    </source>
</evidence>
<reference evidence="4" key="1">
    <citation type="submission" date="2022-11" db="UniProtKB">
        <authorList>
            <consortium name="WormBaseParasite"/>
        </authorList>
    </citation>
    <scope>IDENTIFICATION</scope>
</reference>
<organism evidence="3 4">
    <name type="scientific">Panagrolaimus davidi</name>
    <dbReference type="NCBI Taxonomy" id="227884"/>
    <lineage>
        <taxon>Eukaryota</taxon>
        <taxon>Metazoa</taxon>
        <taxon>Ecdysozoa</taxon>
        <taxon>Nematoda</taxon>
        <taxon>Chromadorea</taxon>
        <taxon>Rhabditida</taxon>
        <taxon>Tylenchina</taxon>
        <taxon>Panagrolaimomorpha</taxon>
        <taxon>Panagrolaimoidea</taxon>
        <taxon>Panagrolaimidae</taxon>
        <taxon>Panagrolaimus</taxon>
    </lineage>
</organism>
<proteinExistence type="predicted"/>
<evidence type="ECO:0000259" key="2">
    <source>
        <dbReference type="PROSITE" id="PS50966"/>
    </source>
</evidence>
<evidence type="ECO:0000256" key="1">
    <source>
        <dbReference type="PROSITE-ProRule" id="PRU00325"/>
    </source>
</evidence>
<dbReference type="AlphaFoldDB" id="A0A914QCG3"/>
<sequence>MMQYIECSDGKGGKRFFFTCTAAISNFKKNGLVSKDYVIKFHEAVDAAIESNEPYTSTKVLVEKKKHDERHRAGVLEVDTTFDVGPLLLTLMIFSNPNIRKEGGPSSQFVCAMLSEHRDKEAYLWMGRCLESSLGSTDKVCRALMSDGDVGLDVLQIIPIFAQPYCIRLTCKVHKLRNMLERCPEKFKNYAENLVFGSTNARGIHINGFVDLFSREQYDHEIEKMLRDPAFSENEELKSWFKHHQHVLFERCSLRSRLKAGYGFDTASTNTNECHNKLFKEDINNKKLPLHELIPKIEDYCFKTLEYGFDAILHGREYKLSKAKRELKTSPKEWEALTLEQKSAIMKKLGYGDWFDHPRTRPSNVPLFLLEHLENAQRKTLESRGIELSKFCLFDDSGEIKAVVDKDSRRAVQRFALLVDLNTIPLFCGCSYIDKDQLICEHLIASCYSTNNFKPLTRQANHFKLETVEAAQKREYHSNMGTKKNERRRGSLITRQHPLHATEMHPTKRCLSELDLSPTSTFPTENKKSQPEVIQIDNNNDITVLSSTDLHLPTSRSLSQRATRKKRENTLTCSSQAMTPLSSRAFAVPDEPLQRKYIRQHKPHPIPCYWNEKNFLISKQKEQRNALKCCSCKFVFDKRSNDFIKSHVITHSERFVFPKNGENITSQSEHNSYICPTIECLLSRYPYFEKSLLTYSASISENERAVFDRDFNV</sequence>
<protein>
    <submittedName>
        <fullName evidence="4">SWIM-type domain-containing protein</fullName>
    </submittedName>
</protein>
<evidence type="ECO:0000313" key="3">
    <source>
        <dbReference type="Proteomes" id="UP000887578"/>
    </source>
</evidence>
<keyword evidence="3" id="KW-1185">Reference proteome</keyword>
<dbReference type="Proteomes" id="UP000887578">
    <property type="component" value="Unplaced"/>
</dbReference>
<feature type="domain" description="SWIM-type" evidence="2">
    <location>
        <begin position="415"/>
        <end position="451"/>
    </location>
</feature>
<keyword evidence="1" id="KW-0862">Zinc</keyword>
<dbReference type="WBParaSite" id="PDA_v2.g28957.t1">
    <property type="protein sequence ID" value="PDA_v2.g28957.t1"/>
    <property type="gene ID" value="PDA_v2.g28957"/>
</dbReference>
<dbReference type="InterPro" id="IPR007527">
    <property type="entry name" value="Znf_SWIM"/>
</dbReference>
<dbReference type="PROSITE" id="PS50966">
    <property type="entry name" value="ZF_SWIM"/>
    <property type="match status" value="1"/>
</dbReference>
<dbReference type="GO" id="GO:0008270">
    <property type="term" value="F:zinc ion binding"/>
    <property type="evidence" value="ECO:0007669"/>
    <property type="project" value="UniProtKB-KW"/>
</dbReference>